<reference evidence="2" key="1">
    <citation type="submission" date="2023-04" db="EMBL/GenBank/DDBJ databases">
        <title>Phytophthora fragariaefolia NBRC 109709.</title>
        <authorList>
            <person name="Ichikawa N."/>
            <person name="Sato H."/>
            <person name="Tonouchi N."/>
        </authorList>
    </citation>
    <scope>NUCLEOTIDE SEQUENCE</scope>
    <source>
        <strain evidence="2">NBRC 109709</strain>
    </source>
</reference>
<keyword evidence="3" id="KW-1185">Reference proteome</keyword>
<dbReference type="AlphaFoldDB" id="A0A9W6XSC4"/>
<accession>A0A9W6XSC4</accession>
<feature type="region of interest" description="Disordered" evidence="1">
    <location>
        <begin position="65"/>
        <end position="87"/>
    </location>
</feature>
<evidence type="ECO:0000313" key="2">
    <source>
        <dbReference type="EMBL" id="GMF44614.1"/>
    </source>
</evidence>
<gene>
    <name evidence="2" type="ORF">Pfra01_001562100</name>
</gene>
<name>A0A9W6XSC4_9STRA</name>
<sequence>MRRRVTELGIYLPDNSSHLNTATGSNNNAMTTSIDLKYIGIKMFYHCVLFDTNLHCRASEQEDSKTATLVGHVPINLDTDPRPPPMR</sequence>
<evidence type="ECO:0000313" key="3">
    <source>
        <dbReference type="Proteomes" id="UP001165121"/>
    </source>
</evidence>
<protein>
    <submittedName>
        <fullName evidence="2">Unnamed protein product</fullName>
    </submittedName>
</protein>
<organism evidence="2 3">
    <name type="scientific">Phytophthora fragariaefolia</name>
    <dbReference type="NCBI Taxonomy" id="1490495"/>
    <lineage>
        <taxon>Eukaryota</taxon>
        <taxon>Sar</taxon>
        <taxon>Stramenopiles</taxon>
        <taxon>Oomycota</taxon>
        <taxon>Peronosporomycetes</taxon>
        <taxon>Peronosporales</taxon>
        <taxon>Peronosporaceae</taxon>
        <taxon>Phytophthora</taxon>
    </lineage>
</organism>
<dbReference type="EMBL" id="BSXT01001717">
    <property type="protein sequence ID" value="GMF44614.1"/>
    <property type="molecule type" value="Genomic_DNA"/>
</dbReference>
<comment type="caution">
    <text evidence="2">The sequence shown here is derived from an EMBL/GenBank/DDBJ whole genome shotgun (WGS) entry which is preliminary data.</text>
</comment>
<evidence type="ECO:0000256" key="1">
    <source>
        <dbReference type="SAM" id="MobiDB-lite"/>
    </source>
</evidence>
<dbReference type="Proteomes" id="UP001165121">
    <property type="component" value="Unassembled WGS sequence"/>
</dbReference>
<proteinExistence type="predicted"/>